<dbReference type="EMBL" id="ML769386">
    <property type="protein sequence ID" value="KAE9409898.1"/>
    <property type="molecule type" value="Genomic_DNA"/>
</dbReference>
<organism evidence="6 7">
    <name type="scientific">Gymnopus androsaceus JB14</name>
    <dbReference type="NCBI Taxonomy" id="1447944"/>
    <lineage>
        <taxon>Eukaryota</taxon>
        <taxon>Fungi</taxon>
        <taxon>Dikarya</taxon>
        <taxon>Basidiomycota</taxon>
        <taxon>Agaricomycotina</taxon>
        <taxon>Agaricomycetes</taxon>
        <taxon>Agaricomycetidae</taxon>
        <taxon>Agaricales</taxon>
        <taxon>Marasmiineae</taxon>
        <taxon>Omphalotaceae</taxon>
        <taxon>Gymnopus</taxon>
    </lineage>
</organism>
<keyword evidence="4" id="KW-0539">Nucleus</keyword>
<protein>
    <recommendedName>
        <fullName evidence="5">Helicase ATP-binding domain-containing protein</fullName>
    </recommendedName>
</protein>
<dbReference type="GO" id="GO:0003677">
    <property type="term" value="F:DNA binding"/>
    <property type="evidence" value="ECO:0007669"/>
    <property type="project" value="UniProtKB-KW"/>
</dbReference>
<dbReference type="GO" id="GO:0005737">
    <property type="term" value="C:cytoplasm"/>
    <property type="evidence" value="ECO:0007669"/>
    <property type="project" value="TreeGrafter"/>
</dbReference>
<keyword evidence="3" id="KW-0413">Isomerase</keyword>
<accession>A0A6A4IL92</accession>
<dbReference type="GO" id="GO:0000724">
    <property type="term" value="P:double-strand break repair via homologous recombination"/>
    <property type="evidence" value="ECO:0007669"/>
    <property type="project" value="TreeGrafter"/>
</dbReference>
<comment type="similarity">
    <text evidence="1">Belongs to the helicase family. RecQ subfamily.</text>
</comment>
<dbReference type="Gene3D" id="3.40.50.300">
    <property type="entry name" value="P-loop containing nucleotide triphosphate hydrolases"/>
    <property type="match status" value="1"/>
</dbReference>
<dbReference type="GO" id="GO:0043138">
    <property type="term" value="F:3'-5' DNA helicase activity"/>
    <property type="evidence" value="ECO:0007669"/>
    <property type="project" value="TreeGrafter"/>
</dbReference>
<dbReference type="SUPFAM" id="SSF52540">
    <property type="entry name" value="P-loop containing nucleoside triphosphate hydrolases"/>
    <property type="match status" value="1"/>
</dbReference>
<feature type="domain" description="Helicase ATP-binding" evidence="5">
    <location>
        <begin position="32"/>
        <end position="206"/>
    </location>
</feature>
<evidence type="ECO:0000256" key="3">
    <source>
        <dbReference type="ARBA" id="ARBA00023235"/>
    </source>
</evidence>
<sequence length="240" mass="27201">MQSAQDQAVHELGDKGKKAFGFCLCIPQLLSAWHQLQGKTVFTIAPTGFGKTLTFWIPLLASNDGILIIVTRLNILGDKNAQESMEKLGILGVNVTGDNSGKEVFKEINDLKHRVIVASPELLVEHEGFHALYTNPKFTSKLINITFDKAHCIILWSGDDFRPEYKMTHKLRWFIPKGIPFHFVSATMPPSIQEEIKHTFLVKDDTAEEIRMSNDCQNIHIQIVKMKYAKTSIKDLRRVL</sequence>
<dbReference type="InterPro" id="IPR014001">
    <property type="entry name" value="Helicase_ATP-bd"/>
</dbReference>
<name>A0A6A4IL92_9AGAR</name>
<keyword evidence="2" id="KW-0238">DNA-binding</keyword>
<gene>
    <name evidence="6" type="ORF">BT96DRAFT_984238</name>
</gene>
<evidence type="ECO:0000256" key="4">
    <source>
        <dbReference type="ARBA" id="ARBA00023242"/>
    </source>
</evidence>
<dbReference type="PANTHER" id="PTHR13710:SF153">
    <property type="entry name" value="RECQ-LIKE DNA HELICASE BLM"/>
    <property type="match status" value="1"/>
</dbReference>
<evidence type="ECO:0000256" key="1">
    <source>
        <dbReference type="ARBA" id="ARBA00005446"/>
    </source>
</evidence>
<dbReference type="OrthoDB" id="10261556at2759"/>
<dbReference type="InterPro" id="IPR011545">
    <property type="entry name" value="DEAD/DEAH_box_helicase_dom"/>
</dbReference>
<keyword evidence="7" id="KW-1185">Reference proteome</keyword>
<dbReference type="InterPro" id="IPR027417">
    <property type="entry name" value="P-loop_NTPase"/>
</dbReference>
<evidence type="ECO:0000313" key="7">
    <source>
        <dbReference type="Proteomes" id="UP000799118"/>
    </source>
</evidence>
<evidence type="ECO:0000259" key="5">
    <source>
        <dbReference type="PROSITE" id="PS51192"/>
    </source>
</evidence>
<reference evidence="6" key="1">
    <citation type="journal article" date="2019" name="Environ. Microbiol.">
        <title>Fungal ecological strategies reflected in gene transcription - a case study of two litter decomposers.</title>
        <authorList>
            <person name="Barbi F."/>
            <person name="Kohler A."/>
            <person name="Barry K."/>
            <person name="Baskaran P."/>
            <person name="Daum C."/>
            <person name="Fauchery L."/>
            <person name="Ihrmark K."/>
            <person name="Kuo A."/>
            <person name="LaButti K."/>
            <person name="Lipzen A."/>
            <person name="Morin E."/>
            <person name="Grigoriev I.V."/>
            <person name="Henrissat B."/>
            <person name="Lindahl B."/>
            <person name="Martin F."/>
        </authorList>
    </citation>
    <scope>NUCLEOTIDE SEQUENCE</scope>
    <source>
        <strain evidence="6">JB14</strain>
    </source>
</reference>
<dbReference type="PANTHER" id="PTHR13710">
    <property type="entry name" value="DNA HELICASE RECQ FAMILY MEMBER"/>
    <property type="match status" value="1"/>
</dbReference>
<dbReference type="SMART" id="SM00487">
    <property type="entry name" value="DEXDc"/>
    <property type="match status" value="1"/>
</dbReference>
<dbReference type="GO" id="GO:0005524">
    <property type="term" value="F:ATP binding"/>
    <property type="evidence" value="ECO:0007669"/>
    <property type="project" value="InterPro"/>
</dbReference>
<dbReference type="AlphaFoldDB" id="A0A6A4IL92"/>
<dbReference type="Proteomes" id="UP000799118">
    <property type="component" value="Unassembled WGS sequence"/>
</dbReference>
<dbReference type="Pfam" id="PF00270">
    <property type="entry name" value="DEAD"/>
    <property type="match status" value="1"/>
</dbReference>
<dbReference type="GO" id="GO:0009378">
    <property type="term" value="F:four-way junction helicase activity"/>
    <property type="evidence" value="ECO:0007669"/>
    <property type="project" value="TreeGrafter"/>
</dbReference>
<proteinExistence type="inferred from homology"/>
<dbReference type="GO" id="GO:0005694">
    <property type="term" value="C:chromosome"/>
    <property type="evidence" value="ECO:0007669"/>
    <property type="project" value="TreeGrafter"/>
</dbReference>
<dbReference type="PROSITE" id="PS51192">
    <property type="entry name" value="HELICASE_ATP_BIND_1"/>
    <property type="match status" value="1"/>
</dbReference>
<evidence type="ECO:0000313" key="6">
    <source>
        <dbReference type="EMBL" id="KAE9409898.1"/>
    </source>
</evidence>
<evidence type="ECO:0000256" key="2">
    <source>
        <dbReference type="ARBA" id="ARBA00023125"/>
    </source>
</evidence>
<dbReference type="GO" id="GO:0005634">
    <property type="term" value="C:nucleus"/>
    <property type="evidence" value="ECO:0007669"/>
    <property type="project" value="TreeGrafter"/>
</dbReference>